<feature type="region of interest" description="Disordered" evidence="5">
    <location>
        <begin position="135"/>
        <end position="154"/>
    </location>
</feature>
<dbReference type="OrthoDB" id="1733656at2759"/>
<keyword evidence="4" id="KW-1015">Disulfide bond</keyword>
<keyword evidence="3" id="KW-0472">Membrane</keyword>
<organism evidence="7 8">
    <name type="scientific">Moelleriella libera RCEF 2490</name>
    <dbReference type="NCBI Taxonomy" id="1081109"/>
    <lineage>
        <taxon>Eukaryota</taxon>
        <taxon>Fungi</taxon>
        <taxon>Dikarya</taxon>
        <taxon>Ascomycota</taxon>
        <taxon>Pezizomycotina</taxon>
        <taxon>Sordariomycetes</taxon>
        <taxon>Hypocreomycetidae</taxon>
        <taxon>Hypocreales</taxon>
        <taxon>Clavicipitaceae</taxon>
        <taxon>Moelleriella</taxon>
    </lineage>
</organism>
<dbReference type="Pfam" id="PF09258">
    <property type="entry name" value="Glyco_transf_64"/>
    <property type="match status" value="1"/>
</dbReference>
<dbReference type="Proteomes" id="UP000078544">
    <property type="component" value="Unassembled WGS sequence"/>
</dbReference>
<dbReference type="GO" id="GO:0016757">
    <property type="term" value="F:glycosyltransferase activity"/>
    <property type="evidence" value="ECO:0007669"/>
    <property type="project" value="InterPro"/>
</dbReference>
<accession>A0A168EBJ0</accession>
<keyword evidence="2 7" id="KW-0808">Transferase</keyword>
<dbReference type="AlphaFoldDB" id="A0A168EBJ0"/>
<dbReference type="PROSITE" id="PS51257">
    <property type="entry name" value="PROKAR_LIPOPROTEIN"/>
    <property type="match status" value="1"/>
</dbReference>
<evidence type="ECO:0000313" key="8">
    <source>
        <dbReference type="Proteomes" id="UP000078544"/>
    </source>
</evidence>
<reference evidence="7 8" key="1">
    <citation type="journal article" date="2016" name="Genome Biol. Evol.">
        <title>Divergent and convergent evolution of fungal pathogenicity.</title>
        <authorList>
            <person name="Shang Y."/>
            <person name="Xiao G."/>
            <person name="Zheng P."/>
            <person name="Cen K."/>
            <person name="Zhan S."/>
            <person name="Wang C."/>
        </authorList>
    </citation>
    <scope>NUCLEOTIDE SEQUENCE [LARGE SCALE GENOMIC DNA]</scope>
    <source>
        <strain evidence="7 8">RCEF 2490</strain>
    </source>
</reference>
<evidence type="ECO:0000256" key="3">
    <source>
        <dbReference type="ARBA" id="ARBA00023136"/>
    </source>
</evidence>
<feature type="domain" description="Glycosyl transferase 64" evidence="6">
    <location>
        <begin position="89"/>
        <end position="154"/>
    </location>
</feature>
<dbReference type="EMBL" id="AZGY01000005">
    <property type="protein sequence ID" value="KZZ98631.1"/>
    <property type="molecule type" value="Genomic_DNA"/>
</dbReference>
<dbReference type="PANTHER" id="PTHR48261">
    <property type="entry name" value="ACETYLGLUCOSAMINYLTRANSFERASE"/>
    <property type="match status" value="1"/>
</dbReference>
<dbReference type="GO" id="GO:0016020">
    <property type="term" value="C:membrane"/>
    <property type="evidence" value="ECO:0007669"/>
    <property type="project" value="UniProtKB-SubCell"/>
</dbReference>
<keyword evidence="8" id="KW-1185">Reference proteome</keyword>
<gene>
    <name evidence="7" type="ORF">AAL_03149</name>
</gene>
<sequence>MDTAKAVGSTQLRMLKRVTVLTLALMLSCCTVFAALQHAPGKHRHRITKALALAPTPLGIVPCQGLKASQVQAWEESHVKYQGLLEDKFTIAMQTYQRPRELNATLHALLTERIPSLHEVVVVWNDVDTVPPPNYESTHGVPVRYRQSGENSLN</sequence>
<name>A0A168EBJ0_9HYPO</name>
<dbReference type="InterPro" id="IPR004263">
    <property type="entry name" value="Exostosin"/>
</dbReference>
<comment type="subcellular location">
    <subcellularLocation>
        <location evidence="1">Membrane</location>
    </subcellularLocation>
</comment>
<evidence type="ECO:0000256" key="5">
    <source>
        <dbReference type="SAM" id="MobiDB-lite"/>
    </source>
</evidence>
<evidence type="ECO:0000259" key="6">
    <source>
        <dbReference type="Pfam" id="PF09258"/>
    </source>
</evidence>
<dbReference type="STRING" id="1081109.A0A168EBJ0"/>
<proteinExistence type="predicted"/>
<dbReference type="Gene3D" id="3.90.550.10">
    <property type="entry name" value="Spore Coat Polysaccharide Biosynthesis Protein SpsA, Chain A"/>
    <property type="match status" value="1"/>
</dbReference>
<comment type="caution">
    <text evidence="7">The sequence shown here is derived from an EMBL/GenBank/DDBJ whole genome shotgun (WGS) entry which is preliminary data.</text>
</comment>
<dbReference type="PANTHER" id="PTHR48261:SF2">
    <property type="entry name" value="ACETYLGLUCOSAMINYLTRANSFERASE"/>
    <property type="match status" value="1"/>
</dbReference>
<evidence type="ECO:0000256" key="4">
    <source>
        <dbReference type="ARBA" id="ARBA00023157"/>
    </source>
</evidence>
<protein>
    <submittedName>
        <fullName evidence="7">EXTL2, alpha-1,4-N-acetylhexosaminyltransferase</fullName>
    </submittedName>
</protein>
<evidence type="ECO:0000256" key="2">
    <source>
        <dbReference type="ARBA" id="ARBA00022679"/>
    </source>
</evidence>
<dbReference type="InterPro" id="IPR029044">
    <property type="entry name" value="Nucleotide-diphossugar_trans"/>
</dbReference>
<evidence type="ECO:0000256" key="1">
    <source>
        <dbReference type="ARBA" id="ARBA00004370"/>
    </source>
</evidence>
<evidence type="ECO:0000313" key="7">
    <source>
        <dbReference type="EMBL" id="KZZ98631.1"/>
    </source>
</evidence>
<dbReference type="InterPro" id="IPR015338">
    <property type="entry name" value="GT64_dom"/>
</dbReference>